<gene>
    <name evidence="2" type="ORF">H9751_09030</name>
</gene>
<feature type="compositionally biased region" description="Basic and acidic residues" evidence="1">
    <location>
        <begin position="138"/>
        <end position="149"/>
    </location>
</feature>
<dbReference type="AlphaFoldDB" id="A0A9D2QGI4"/>
<accession>A0A9D2QGI4</accession>
<reference evidence="2" key="1">
    <citation type="journal article" date="2021" name="PeerJ">
        <title>Extensive microbial diversity within the chicken gut microbiome revealed by metagenomics and culture.</title>
        <authorList>
            <person name="Gilroy R."/>
            <person name="Ravi A."/>
            <person name="Getino M."/>
            <person name="Pursley I."/>
            <person name="Horton D.L."/>
            <person name="Alikhan N.F."/>
            <person name="Baker D."/>
            <person name="Gharbi K."/>
            <person name="Hall N."/>
            <person name="Watson M."/>
            <person name="Adriaenssens E.M."/>
            <person name="Foster-Nyarko E."/>
            <person name="Jarju S."/>
            <person name="Secka A."/>
            <person name="Antonio M."/>
            <person name="Oren A."/>
            <person name="Chaudhuri R.R."/>
            <person name="La Ragione R."/>
            <person name="Hildebrand F."/>
            <person name="Pallen M.J."/>
        </authorList>
    </citation>
    <scope>NUCLEOTIDE SEQUENCE</scope>
    <source>
        <strain evidence="2">ChiHjej13B12-4958</strain>
    </source>
</reference>
<name>A0A9D2QGI4_9CORY</name>
<reference evidence="2" key="2">
    <citation type="submission" date="2021-04" db="EMBL/GenBank/DDBJ databases">
        <authorList>
            <person name="Gilroy R."/>
        </authorList>
    </citation>
    <scope>NUCLEOTIDE SEQUENCE</scope>
    <source>
        <strain evidence="2">ChiHjej13B12-4958</strain>
    </source>
</reference>
<feature type="region of interest" description="Disordered" evidence="1">
    <location>
        <begin position="129"/>
        <end position="149"/>
    </location>
</feature>
<evidence type="ECO:0000313" key="3">
    <source>
        <dbReference type="Proteomes" id="UP000823858"/>
    </source>
</evidence>
<sequence>MSATGNPGTFRDDPEYVRARREIIRANHPDRGGSDEQLITALRELDDQWERRIRVRRNVESVRLPDFIPEDVARQATDFAERTSGEVLRRAEDLRAKGAVIAHSPKTRQFIKAAERAARNAERTVRSRLPRNFPGARRYTETRTRRDDE</sequence>
<dbReference type="EMBL" id="DWVP01000022">
    <property type="protein sequence ID" value="HJC85673.1"/>
    <property type="molecule type" value="Genomic_DNA"/>
</dbReference>
<dbReference type="Proteomes" id="UP000823858">
    <property type="component" value="Unassembled WGS sequence"/>
</dbReference>
<protein>
    <submittedName>
        <fullName evidence="2">Uncharacterized protein</fullName>
    </submittedName>
</protein>
<evidence type="ECO:0000313" key="2">
    <source>
        <dbReference type="EMBL" id="HJC85673.1"/>
    </source>
</evidence>
<evidence type="ECO:0000256" key="1">
    <source>
        <dbReference type="SAM" id="MobiDB-lite"/>
    </source>
</evidence>
<proteinExistence type="predicted"/>
<comment type="caution">
    <text evidence="2">The sequence shown here is derived from an EMBL/GenBank/DDBJ whole genome shotgun (WGS) entry which is preliminary data.</text>
</comment>
<organism evidence="2 3">
    <name type="scientific">Candidatus Corynebacterium faecigallinarum</name>
    <dbReference type="NCBI Taxonomy" id="2838528"/>
    <lineage>
        <taxon>Bacteria</taxon>
        <taxon>Bacillati</taxon>
        <taxon>Actinomycetota</taxon>
        <taxon>Actinomycetes</taxon>
        <taxon>Mycobacteriales</taxon>
        <taxon>Corynebacteriaceae</taxon>
        <taxon>Corynebacterium</taxon>
    </lineage>
</organism>